<dbReference type="InterPro" id="IPR044824">
    <property type="entry name" value="MAIN-like"/>
</dbReference>
<proteinExistence type="predicted"/>
<evidence type="ECO:0000259" key="1">
    <source>
        <dbReference type="Pfam" id="PF10536"/>
    </source>
</evidence>
<organism evidence="2 3">
    <name type="scientific">Lithocarpus litseifolius</name>
    <dbReference type="NCBI Taxonomy" id="425828"/>
    <lineage>
        <taxon>Eukaryota</taxon>
        <taxon>Viridiplantae</taxon>
        <taxon>Streptophyta</taxon>
        <taxon>Embryophyta</taxon>
        <taxon>Tracheophyta</taxon>
        <taxon>Spermatophyta</taxon>
        <taxon>Magnoliopsida</taxon>
        <taxon>eudicotyledons</taxon>
        <taxon>Gunneridae</taxon>
        <taxon>Pentapetalae</taxon>
        <taxon>rosids</taxon>
        <taxon>fabids</taxon>
        <taxon>Fagales</taxon>
        <taxon>Fagaceae</taxon>
        <taxon>Lithocarpus</taxon>
    </lineage>
</organism>
<dbReference type="GO" id="GO:0010073">
    <property type="term" value="P:meristem maintenance"/>
    <property type="evidence" value="ECO:0007669"/>
    <property type="project" value="InterPro"/>
</dbReference>
<comment type="caution">
    <text evidence="2">The sequence shown here is derived from an EMBL/GenBank/DDBJ whole genome shotgun (WGS) entry which is preliminary data.</text>
</comment>
<dbReference type="PANTHER" id="PTHR46033">
    <property type="entry name" value="PROTEIN MAIN-LIKE 2"/>
    <property type="match status" value="1"/>
</dbReference>
<dbReference type="InterPro" id="IPR019557">
    <property type="entry name" value="AminoTfrase-like_pln_mobile"/>
</dbReference>
<accession>A0AAW2D436</accession>
<gene>
    <name evidence="2" type="ORF">SO802_012044</name>
</gene>
<dbReference type="Proteomes" id="UP001459277">
    <property type="component" value="Unassembled WGS sequence"/>
</dbReference>
<sequence>MPSKLKRKNVSLMWLYENIENCKTVATGTCMFMLLFIGTFLCPNLGNSVSLRYLWSLRDIVQIKNYDWGGMVYATLLHFMTQLFRRSLSSLGCAPFVWKVWMYEYFGVGPQVREDVGGMYLRFLCWLPKYRLLTPSKHSLEVWRMVIDNLTAANRSLDPWLGCEEYAECEWAQEMNGHQILFECGHGRYWYLGDRVFAQASSSEEEEEEEESPPPSYASGSFSSFMETYPHLLGWQYEVMNPDGSYSSMTLDWPEHTPNVPWSDPVRTDLVEESMRMIGGLKLNTRMALVDANTRSLKERIRNIEL</sequence>
<dbReference type="PANTHER" id="PTHR46033:SF8">
    <property type="entry name" value="PROTEIN MAINTENANCE OF MERISTEMS-LIKE"/>
    <property type="match status" value="1"/>
</dbReference>
<keyword evidence="3" id="KW-1185">Reference proteome</keyword>
<dbReference type="Pfam" id="PF10536">
    <property type="entry name" value="PMD"/>
    <property type="match status" value="1"/>
</dbReference>
<reference evidence="2 3" key="1">
    <citation type="submission" date="2024-01" db="EMBL/GenBank/DDBJ databases">
        <title>A telomere-to-telomere, gap-free genome of sweet tea (Lithocarpus litseifolius).</title>
        <authorList>
            <person name="Zhou J."/>
        </authorList>
    </citation>
    <scope>NUCLEOTIDE SEQUENCE [LARGE SCALE GENOMIC DNA]</scope>
    <source>
        <strain evidence="2">Zhou-2022a</strain>
        <tissue evidence="2">Leaf</tissue>
    </source>
</reference>
<evidence type="ECO:0000313" key="3">
    <source>
        <dbReference type="Proteomes" id="UP001459277"/>
    </source>
</evidence>
<evidence type="ECO:0000313" key="2">
    <source>
        <dbReference type="EMBL" id="KAL0004483.1"/>
    </source>
</evidence>
<dbReference type="AlphaFoldDB" id="A0AAW2D436"/>
<dbReference type="EMBL" id="JAZDWU010000004">
    <property type="protein sequence ID" value="KAL0004483.1"/>
    <property type="molecule type" value="Genomic_DNA"/>
</dbReference>
<feature type="domain" description="Aminotransferase-like plant mobile" evidence="1">
    <location>
        <begin position="4"/>
        <end position="199"/>
    </location>
</feature>
<name>A0AAW2D436_9ROSI</name>
<protein>
    <recommendedName>
        <fullName evidence="1">Aminotransferase-like plant mobile domain-containing protein</fullName>
    </recommendedName>
</protein>